<dbReference type="SUPFAM" id="SSF52540">
    <property type="entry name" value="P-loop containing nucleoside triphosphate hydrolases"/>
    <property type="match status" value="1"/>
</dbReference>
<dbReference type="InterPro" id="IPR002182">
    <property type="entry name" value="NB-ARC"/>
</dbReference>
<dbReference type="SMART" id="SM00382">
    <property type="entry name" value="AAA"/>
    <property type="match status" value="1"/>
</dbReference>
<dbReference type="InterPro" id="IPR003593">
    <property type="entry name" value="AAA+_ATPase"/>
</dbReference>
<dbReference type="AlphaFoldDB" id="A0A7I8JS91"/>
<keyword evidence="2" id="KW-0433">Leucine-rich repeat</keyword>
<evidence type="ECO:0000313" key="7">
    <source>
        <dbReference type="EMBL" id="CAA2633319.1"/>
    </source>
</evidence>
<dbReference type="Gene3D" id="1.10.8.430">
    <property type="entry name" value="Helical domain of apoptotic protease-activating factors"/>
    <property type="match status" value="1"/>
</dbReference>
<keyword evidence="5" id="KW-0547">Nucleotide-binding</keyword>
<gene>
    <name evidence="7" type="ORF">SI7747_16018844</name>
</gene>
<dbReference type="GO" id="GO:0005524">
    <property type="term" value="F:ATP binding"/>
    <property type="evidence" value="ECO:0007669"/>
    <property type="project" value="UniProtKB-KW"/>
</dbReference>
<dbReference type="FunFam" id="1.10.10.10:FF:000322">
    <property type="entry name" value="Probable disease resistance protein At1g63360"/>
    <property type="match status" value="1"/>
</dbReference>
<dbReference type="Pfam" id="PF00931">
    <property type="entry name" value="NB-ARC"/>
    <property type="match status" value="1"/>
</dbReference>
<evidence type="ECO:0000256" key="3">
    <source>
        <dbReference type="ARBA" id="ARBA00022737"/>
    </source>
</evidence>
<dbReference type="InterPro" id="IPR050905">
    <property type="entry name" value="Plant_NBS-LRR"/>
</dbReference>
<dbReference type="InterPro" id="IPR003591">
    <property type="entry name" value="Leu-rich_rpt_typical-subtyp"/>
</dbReference>
<evidence type="ECO:0000256" key="2">
    <source>
        <dbReference type="ARBA" id="ARBA00022614"/>
    </source>
</evidence>
<keyword evidence="4" id="KW-0611">Plant defense</keyword>
<feature type="domain" description="AAA+ ATPase" evidence="6">
    <location>
        <begin position="107"/>
        <end position="257"/>
    </location>
</feature>
<dbReference type="Gene3D" id="3.40.50.300">
    <property type="entry name" value="P-loop containing nucleotide triphosphate hydrolases"/>
    <property type="match status" value="1"/>
</dbReference>
<proteinExistence type="inferred from homology"/>
<dbReference type="Gene3D" id="1.10.10.10">
    <property type="entry name" value="Winged helix-like DNA-binding domain superfamily/Winged helix DNA-binding domain"/>
    <property type="match status" value="1"/>
</dbReference>
<reference evidence="7 8" key="1">
    <citation type="submission" date="2019-12" db="EMBL/GenBank/DDBJ databases">
        <authorList>
            <person name="Scholz U."/>
            <person name="Mascher M."/>
            <person name="Fiebig A."/>
        </authorList>
    </citation>
    <scope>NUCLEOTIDE SEQUENCE</scope>
</reference>
<dbReference type="GO" id="GO:0009626">
    <property type="term" value="P:plant-type hypersensitive response"/>
    <property type="evidence" value="ECO:0007669"/>
    <property type="project" value="UniProtKB-ARBA"/>
</dbReference>
<dbReference type="Pfam" id="PF23247">
    <property type="entry name" value="LRR_RPS2"/>
    <property type="match status" value="1"/>
</dbReference>
<dbReference type="InterPro" id="IPR042197">
    <property type="entry name" value="Apaf_helical"/>
</dbReference>
<evidence type="ECO:0000259" key="6">
    <source>
        <dbReference type="SMART" id="SM00382"/>
    </source>
</evidence>
<keyword evidence="5" id="KW-0067">ATP-binding</keyword>
<comment type="similarity">
    <text evidence="1">Belongs to the disease resistance NB-LRR family.</text>
</comment>
<dbReference type="SMART" id="SM00369">
    <property type="entry name" value="LRR_TYP"/>
    <property type="match status" value="3"/>
</dbReference>
<dbReference type="Pfam" id="PF23598">
    <property type="entry name" value="LRR_14"/>
    <property type="match status" value="1"/>
</dbReference>
<sequence>MGPTRQVQAWLRAVQEIESRAAVFRVSFQQRGASSVGSSLRSSYRLGCEAGECLKEVQRLKTQKNNLLPLLIQAPPPAVVPQPISSASIVDAEKTLSDIRSLLEDNEAPVIGIYGLGGVGKTTLLKAINNEFLPRGSGGFDLVIWVIVSKELDVRKVQEDIAVRLGYSRPGKGQGQTLPEHPTDRVNTLLSALSKRNFLLLLDDLWEKLDLEAVGVPFASSFRNGSKVVFTTRSEKVCNDMDAKRKVKVPLLNRKSSWKLFCQKLGREEDQWNDRSIRSLAEAVCQKCGGLPITLITVGRAMADATTHGEWKEALMALKSIPVELGDMKEVLILLKFSFDRLKDTSAKECLLYCALFQEDHNIVISVLIDYWVGEGLLDRGCYPDSIDRARNRGLVVITTLKAACLLEDGEDKGTFVKLHDTVREMALWITSGEGDERGNVFLVNSGEQLRHVPTPERWTEARRISLMRNEIRLLPEEPRCPNLQTLLLNDNEPHLEEIPGGFFQFMPSLRVLDLSFTEIRVLPPEIGSLVELRYLNLSGTPLESLPMEVRNLTKLRQLDLEKTWSLKSIPREAVSSLERLQSLNIFGSNYEFRAGGEGGGSDGVIDHEGRQLCLKDLEDGMGQLTELDLSITWMTHEDMQAVLNSQRLSASIRLLQLQQVRLSSVDLGFMKALRRLEIWDSTDLEELVFNTNQLSELEELVLLSLPRATISWKDGNVFVRGPTTAAIFKNLRELSITKCEALEDITWIRQLPCIEELTLFGCSRIEEVIVVEEVTVDNVDYENDSFFPKLKWIWLYDLPNLRSICRHPLLLPSLEEINVSNCPELKKLPFGLSTAKNIKGIFGENEWLEQLEWEHEDVWSKFSSYLNQLRGNITIFGGTRHPLLFPALENISVINCPELKKLPFGLSTAKNIQEIYAEQEWLEQLEWEHEDVRSKFNPYFQPMQKCNITVYACIIAAASEWCNCICQI</sequence>
<accession>A0A7I8JS91</accession>
<organism evidence="7">
    <name type="scientific">Spirodela intermedia</name>
    <name type="common">Intermediate duckweed</name>
    <dbReference type="NCBI Taxonomy" id="51605"/>
    <lineage>
        <taxon>Eukaryota</taxon>
        <taxon>Viridiplantae</taxon>
        <taxon>Streptophyta</taxon>
        <taxon>Embryophyta</taxon>
        <taxon>Tracheophyta</taxon>
        <taxon>Spermatophyta</taxon>
        <taxon>Magnoliopsida</taxon>
        <taxon>Liliopsida</taxon>
        <taxon>Araceae</taxon>
        <taxon>Lemnoideae</taxon>
        <taxon>Spirodela</taxon>
    </lineage>
</organism>
<dbReference type="InterPro" id="IPR027417">
    <property type="entry name" value="P-loop_NTPase"/>
</dbReference>
<dbReference type="InterPro" id="IPR032675">
    <property type="entry name" value="LRR_dom_sf"/>
</dbReference>
<dbReference type="Proteomes" id="UP001189122">
    <property type="component" value="Unassembled WGS sequence"/>
</dbReference>
<dbReference type="GO" id="GO:0042742">
    <property type="term" value="P:defense response to bacterium"/>
    <property type="evidence" value="ECO:0007669"/>
    <property type="project" value="UniProtKB-ARBA"/>
</dbReference>
<evidence type="ECO:0000256" key="4">
    <source>
        <dbReference type="ARBA" id="ARBA00022821"/>
    </source>
</evidence>
<evidence type="ECO:0000313" key="8">
    <source>
        <dbReference type="Proteomes" id="UP001189122"/>
    </source>
</evidence>
<dbReference type="GO" id="GO:0043531">
    <property type="term" value="F:ADP binding"/>
    <property type="evidence" value="ECO:0007669"/>
    <property type="project" value="InterPro"/>
</dbReference>
<dbReference type="InterPro" id="IPR055414">
    <property type="entry name" value="LRR_R13L4/SHOC2-like"/>
</dbReference>
<name>A0A7I8JS91_SPIIN</name>
<dbReference type="PANTHER" id="PTHR33463">
    <property type="entry name" value="NB-ARC DOMAIN-CONTAINING PROTEIN-RELATED"/>
    <property type="match status" value="1"/>
</dbReference>
<dbReference type="Gene3D" id="3.80.10.10">
    <property type="entry name" value="Ribonuclease Inhibitor"/>
    <property type="match status" value="2"/>
</dbReference>
<keyword evidence="3" id="KW-0677">Repeat</keyword>
<dbReference type="InterPro" id="IPR036388">
    <property type="entry name" value="WH-like_DNA-bd_sf"/>
</dbReference>
<dbReference type="EMBL" id="LR743603">
    <property type="protein sequence ID" value="CAA2633319.1"/>
    <property type="molecule type" value="Genomic_DNA"/>
</dbReference>
<protein>
    <recommendedName>
        <fullName evidence="6">AAA+ ATPase domain-containing protein</fullName>
    </recommendedName>
</protein>
<dbReference type="GO" id="GO:0002758">
    <property type="term" value="P:innate immune response-activating signaling pathway"/>
    <property type="evidence" value="ECO:0007669"/>
    <property type="project" value="UniProtKB-ARBA"/>
</dbReference>
<evidence type="ECO:0000256" key="1">
    <source>
        <dbReference type="ARBA" id="ARBA00008894"/>
    </source>
</evidence>
<dbReference type="SUPFAM" id="SSF52058">
    <property type="entry name" value="L domain-like"/>
    <property type="match status" value="1"/>
</dbReference>
<dbReference type="InterPro" id="IPR057135">
    <property type="entry name" value="At4g27190-like_LRR"/>
</dbReference>
<keyword evidence="8" id="KW-1185">Reference proteome</keyword>
<dbReference type="PRINTS" id="PR00364">
    <property type="entry name" value="DISEASERSIST"/>
</dbReference>
<evidence type="ECO:0000256" key="5">
    <source>
        <dbReference type="ARBA" id="ARBA00022840"/>
    </source>
</evidence>
<dbReference type="PANTHER" id="PTHR33463:SF204">
    <property type="entry name" value="NB-ARC DOMAIN-CONTAINING PROTEIN"/>
    <property type="match status" value="1"/>
</dbReference>
<dbReference type="EMBL" id="CACRZD030000016">
    <property type="protein sequence ID" value="CAA6672433.1"/>
    <property type="molecule type" value="Genomic_DNA"/>
</dbReference>
<dbReference type="FunFam" id="3.40.50.300:FF:001091">
    <property type="entry name" value="Probable disease resistance protein At1g61300"/>
    <property type="match status" value="1"/>
</dbReference>